<evidence type="ECO:0000256" key="5">
    <source>
        <dbReference type="ARBA" id="ARBA00022679"/>
    </source>
</evidence>
<dbReference type="GO" id="GO:0004312">
    <property type="term" value="F:fatty acid synthase activity"/>
    <property type="evidence" value="ECO:0007669"/>
    <property type="project" value="TreeGrafter"/>
</dbReference>
<dbReference type="InterPro" id="IPR020806">
    <property type="entry name" value="PKS_PP-bd"/>
</dbReference>
<evidence type="ECO:0000313" key="11">
    <source>
        <dbReference type="Proteomes" id="UP000194204"/>
    </source>
</evidence>
<dbReference type="EMBL" id="MUBK01000002">
    <property type="protein sequence ID" value="OTA21556.1"/>
    <property type="molecule type" value="Genomic_DNA"/>
</dbReference>
<dbReference type="InterPro" id="IPR001227">
    <property type="entry name" value="Ac_transferase_dom_sf"/>
</dbReference>
<organism evidence="10 11">
    <name type="scientific">Xenorhabdus beddingii</name>
    <dbReference type="NCBI Taxonomy" id="40578"/>
    <lineage>
        <taxon>Bacteria</taxon>
        <taxon>Pseudomonadati</taxon>
        <taxon>Pseudomonadota</taxon>
        <taxon>Gammaproteobacteria</taxon>
        <taxon>Enterobacterales</taxon>
        <taxon>Morganellaceae</taxon>
        <taxon>Xenorhabdus</taxon>
    </lineage>
</organism>
<comment type="similarity">
    <text evidence="2">Belongs to the short-chain dehydrogenases/reductases (SDR) family.</text>
</comment>
<dbReference type="Pfam" id="PF22621">
    <property type="entry name" value="CurL-like_PKS_C"/>
    <property type="match status" value="1"/>
</dbReference>
<dbReference type="Gene3D" id="1.10.1200.10">
    <property type="entry name" value="ACP-like"/>
    <property type="match status" value="1"/>
</dbReference>
<sequence>MNNFANVRDKDIAIIGMAGRFPGAEDITTYWRNLLDGLETITTFTEEELRASDVDEELIAAPNYIRRRGILGDAQYFDASFFDITPRDAEIMDPQHRNFLECSWLAFENAGYVPSTYPGKVSVFGGTGTAWHLQQASTNQEVQKHTSSASLVTNNDKDYMTTRVSYKLNLKGPSIDVQTACSTAMVAIVMGVNSLLNGESDMVVAGGVSIDTPERRGYLYMQGGMESADGHCYAFDARANGTVFSRGVGVVLLKRLGDAIRDGDHIYAVIKGGAINNDGNIKAGFTAPGIDGQVAVAKEALHRANVDPATIDFVEAHGTATALGDPIEFSSLSQTFQEFTSENQFCRLGSVKTNIGHTDTASGVASLIKASLSLKNRVLPASLHYKTPNPNIDFENSPFIMNTETHPLNANDKPLRALVNSFGVGGTNACVIMEEAPELPASSPTEGYLLFPYSAKTLSALEKIRENLRQYLQQNVEVNLADVAYTLQVGRQRMVHSRVVIARDRETLLSKLAQPTVIAPQSGKNHKSVVFMFPGQGNQYVNMARELYDSYPTFREYMDRCCAHLEGILEHNLYDIIFQDTESTNKDLINETQYTQPALFVVEYALAQLWLSWGVKPDFMIGHSVGEYVVACLSGVLSLEDALTAVAIRGKLVQQLPAGAMLAVLMEEDALRERLSESHLEIAAANYPGLCIVAGGLVEIETFQDKLENEGVFCKHLDTSHAFHSYMMEPMLDDFRKVIEKITFNPPTIPFVSTVTGNWITNSQAQSHDYWVNHVRQPVLFTHAFKTLIAQEYNQFVFLEVGPGRSLESAAKQHINTVENPAIFSSLPTAKDVALTGEQFLAALGNLWCSGVTIDWSGYYDGQRRLRLPLPGYPFERKEFRLPMVNMEALSGLDNRSINARKRKQSNISNWFYMPTWHQTIPGKYMNGKAASVAADCWVIFTDKEGVADALLSQLREDGFTVITVAQGKAYQENDNAFVIDPDNNMHYVSLFSSIKKRELTPTRILHLWSLSKDDGNAQLIDSCEILQRDAFYSPMYLQQALIAENLLDGLRLLLVTNNIFSVAGEPIGSPHKALLIGPARVFYHEYHEVRCHLVDIDLDAPIADIANQLIDESNIDTNGKLVAYRQRYRWEEAYQQVPLSSEESNKIVAIRNDGVYLITGGLGGIGMLVAKQLAQNSNATLILTYRSPLPAREEWQSWLQEHAVDDAISEKLACILHLEEQGNRVHLLNVDVCDYTGMKAGLAEFSHIDGIFHTSGVAGGGIIPLKNTSNCIEVLNSKVRGTLILDELLANRTPDFFLLFSSITAIVGDPARIDYCAGNAFMDVFAHYRNQYRPGCTMSVNWGQWGDIGMAARWSKQLNAKGRNTTFKKITGDLLTQIESTASEDVFRVNISVNKDWVIDEHRLLKTPTLVGTTILSLLNEYLNVFKLGEELQVKNLMLGTPVLYHNTWPREMNLVVTQQGKGYKFSLKSRGILNFYWQEHAFGQIGKAKKVDDDYEQPDTIRQCCPIVISDYVLNTDGDFLALSHRWNTITELRKNETEWFIRQELLKEFASDLQRYAFHPAMIDSVAIACLSGLTENHFLPISYGQICFHALLEKECFVHVKLNQPYQSLDNTIVMNIVFFSAQGKRLMTIENYTLVKIVDNNQVGTDKTNKVTEVKVNLQNKDILYFEGQEAIKRILNHLEFPQLVVVSSDLEQLIFEAIPEKEDKDSLQIESSISDSHTRPALSMEYIAPENDIEKEIAKVWQSVLGISGIGALDHFTELGGNSLLAVQVASIVSGIFEIDIRVDLFYQDQTIRGMANLLVNELTG</sequence>
<dbReference type="SUPFAM" id="SSF52151">
    <property type="entry name" value="FabD/lysophospholipase-like"/>
    <property type="match status" value="1"/>
</dbReference>
<dbReference type="SMART" id="SM00823">
    <property type="entry name" value="PKS_PP"/>
    <property type="match status" value="1"/>
</dbReference>
<dbReference type="InterPro" id="IPR049490">
    <property type="entry name" value="C883_1060-like_KR_N"/>
</dbReference>
<accession>A0A1Y2SUK1</accession>
<dbReference type="Pfam" id="PF00550">
    <property type="entry name" value="PP-binding"/>
    <property type="match status" value="1"/>
</dbReference>
<keyword evidence="11" id="KW-1185">Reference proteome</keyword>
<comment type="pathway">
    <text evidence="1">Lipid metabolism; fatty acid biosynthesis.</text>
</comment>
<dbReference type="PANTHER" id="PTHR43775:SF51">
    <property type="entry name" value="INACTIVE PHENOLPHTHIOCEROL SYNTHESIS POLYKETIDE SYNTHASE TYPE I PKS1-RELATED"/>
    <property type="match status" value="1"/>
</dbReference>
<evidence type="ECO:0000256" key="1">
    <source>
        <dbReference type="ARBA" id="ARBA00005194"/>
    </source>
</evidence>
<dbReference type="SUPFAM" id="SSF47336">
    <property type="entry name" value="ACP-like"/>
    <property type="match status" value="1"/>
</dbReference>
<feature type="domain" description="Ketosynthase family 3 (KS3)" evidence="8">
    <location>
        <begin position="9"/>
        <end position="435"/>
    </location>
</feature>
<dbReference type="InterPro" id="IPR009081">
    <property type="entry name" value="PP-bd_ACP"/>
</dbReference>
<dbReference type="Proteomes" id="UP000194204">
    <property type="component" value="Unassembled WGS sequence"/>
</dbReference>
<dbReference type="SMART" id="SM00822">
    <property type="entry name" value="PKS_KR"/>
    <property type="match status" value="1"/>
</dbReference>
<evidence type="ECO:0000259" key="8">
    <source>
        <dbReference type="PROSITE" id="PS52004"/>
    </source>
</evidence>
<reference evidence="10 11" key="1">
    <citation type="submission" date="2017-01" db="EMBL/GenBank/DDBJ databases">
        <title>Deconstructing symbiosis and pathogenesis requirements using a combined genomic-metabolomic approach.</title>
        <authorList>
            <person name="Tobias N.J."/>
            <person name="Wolff H."/>
            <person name="Djahanschiri B."/>
            <person name="Ebersberger I."/>
            <person name="Bode H.B."/>
        </authorList>
    </citation>
    <scope>NUCLEOTIDE SEQUENCE [LARGE SCALE GENOMIC DNA]</scope>
    <source>
        <strain evidence="10 11">DSM 4764</strain>
    </source>
</reference>
<dbReference type="InterPro" id="IPR013968">
    <property type="entry name" value="PKS_KR"/>
</dbReference>
<feature type="region of interest" description="N-terminal hotdog fold" evidence="6">
    <location>
        <begin position="1369"/>
        <end position="1494"/>
    </location>
</feature>
<dbReference type="InterPro" id="IPR014031">
    <property type="entry name" value="Ketoacyl_synth_C"/>
</dbReference>
<dbReference type="InterPro" id="IPR049900">
    <property type="entry name" value="PKS_mFAS_DH"/>
</dbReference>
<dbReference type="CDD" id="cd00833">
    <property type="entry name" value="PKS"/>
    <property type="match status" value="1"/>
</dbReference>
<evidence type="ECO:0000256" key="6">
    <source>
        <dbReference type="PROSITE-ProRule" id="PRU01363"/>
    </source>
</evidence>
<dbReference type="Pfam" id="PF21394">
    <property type="entry name" value="Beta-ketacyl_N"/>
    <property type="match status" value="1"/>
</dbReference>
<comment type="caution">
    <text evidence="10">The sequence shown here is derived from an EMBL/GenBank/DDBJ whole genome shotgun (WGS) entry which is preliminary data.</text>
</comment>
<proteinExistence type="inferred from homology"/>
<dbReference type="UniPathway" id="UPA00094"/>
<protein>
    <submittedName>
        <fullName evidence="10">Putative polyketide synthase</fullName>
    </submittedName>
</protein>
<dbReference type="CDD" id="cd08953">
    <property type="entry name" value="KR_2_SDR_x"/>
    <property type="match status" value="1"/>
</dbReference>
<dbReference type="Pfam" id="PF00109">
    <property type="entry name" value="ketoacyl-synt"/>
    <property type="match status" value="1"/>
</dbReference>
<dbReference type="InterPro" id="IPR016035">
    <property type="entry name" value="Acyl_Trfase/lysoPLipase"/>
</dbReference>
<dbReference type="Gene3D" id="3.40.47.10">
    <property type="match status" value="1"/>
</dbReference>
<dbReference type="SUPFAM" id="SSF51735">
    <property type="entry name" value="NAD(P)-binding Rossmann-fold domains"/>
    <property type="match status" value="2"/>
</dbReference>
<dbReference type="InterPro" id="IPR016036">
    <property type="entry name" value="Malonyl_transacylase_ACP-bd"/>
</dbReference>
<keyword evidence="4" id="KW-0597">Phosphoprotein</keyword>
<dbReference type="Pfam" id="PF00698">
    <property type="entry name" value="Acyl_transf_1"/>
    <property type="match status" value="1"/>
</dbReference>
<dbReference type="Gene3D" id="3.10.129.110">
    <property type="entry name" value="Polyketide synthase dehydratase"/>
    <property type="match status" value="1"/>
</dbReference>
<dbReference type="InterPro" id="IPR018201">
    <property type="entry name" value="Ketoacyl_synth_AS"/>
</dbReference>
<dbReference type="InterPro" id="IPR057326">
    <property type="entry name" value="KR_dom"/>
</dbReference>
<feature type="region of interest" description="C-terminal hotdog fold" evidence="6">
    <location>
        <begin position="1507"/>
        <end position="1648"/>
    </location>
</feature>
<dbReference type="InterPro" id="IPR020841">
    <property type="entry name" value="PKS_Beta-ketoAc_synthase_dom"/>
</dbReference>
<dbReference type="PROSITE" id="PS52019">
    <property type="entry name" value="PKS_MFAS_DH"/>
    <property type="match status" value="1"/>
</dbReference>
<dbReference type="Gene3D" id="3.40.366.10">
    <property type="entry name" value="Malonyl-Coenzyme A Acyl Carrier Protein, domain 2"/>
    <property type="match status" value="1"/>
</dbReference>
<dbReference type="InterPro" id="IPR016039">
    <property type="entry name" value="Thiolase-like"/>
</dbReference>
<feature type="domain" description="Carrier" evidence="7">
    <location>
        <begin position="1734"/>
        <end position="1809"/>
    </location>
</feature>
<dbReference type="InterPro" id="IPR014043">
    <property type="entry name" value="Acyl_transferase_dom"/>
</dbReference>
<dbReference type="SMART" id="SM00825">
    <property type="entry name" value="PKS_KS"/>
    <property type="match status" value="1"/>
</dbReference>
<dbReference type="Pfam" id="PF08659">
    <property type="entry name" value="KR"/>
    <property type="match status" value="1"/>
</dbReference>
<dbReference type="SUPFAM" id="SSF55048">
    <property type="entry name" value="Probable ACP-binding domain of malonyl-CoA ACP transacylase"/>
    <property type="match status" value="1"/>
</dbReference>
<gene>
    <name evidence="10" type="ORF">Xbed_00302</name>
</gene>
<dbReference type="OrthoDB" id="6437095at2"/>
<evidence type="ECO:0000256" key="2">
    <source>
        <dbReference type="ARBA" id="ARBA00006484"/>
    </source>
</evidence>
<dbReference type="PROSITE" id="PS50075">
    <property type="entry name" value="CARRIER"/>
    <property type="match status" value="1"/>
</dbReference>
<dbReference type="GO" id="GO:0004315">
    <property type="term" value="F:3-oxoacyl-[acyl-carrier-protein] synthase activity"/>
    <property type="evidence" value="ECO:0007669"/>
    <property type="project" value="InterPro"/>
</dbReference>
<feature type="active site" description="Proton acceptor; for dehydratase activity" evidence="6">
    <location>
        <position position="1403"/>
    </location>
</feature>
<dbReference type="InterPro" id="IPR049551">
    <property type="entry name" value="PKS_DH_C"/>
</dbReference>
<feature type="domain" description="PKS/mFAS DH" evidence="9">
    <location>
        <begin position="1369"/>
        <end position="1648"/>
    </location>
</feature>
<keyword evidence="3" id="KW-0596">Phosphopantetheine</keyword>
<dbReference type="STRING" id="40578.Xbed_00302"/>
<evidence type="ECO:0000256" key="4">
    <source>
        <dbReference type="ARBA" id="ARBA00022553"/>
    </source>
</evidence>
<dbReference type="Gene3D" id="3.30.70.250">
    <property type="entry name" value="Malonyl-CoA ACP transacylase, ACP-binding"/>
    <property type="match status" value="1"/>
</dbReference>
<dbReference type="InterPro" id="IPR036736">
    <property type="entry name" value="ACP-like_sf"/>
</dbReference>
<keyword evidence="5" id="KW-0808">Transferase</keyword>
<dbReference type="GO" id="GO:0006633">
    <property type="term" value="P:fatty acid biosynthetic process"/>
    <property type="evidence" value="ECO:0007669"/>
    <property type="project" value="UniProtKB-UniPathway"/>
</dbReference>
<dbReference type="PROSITE" id="PS00012">
    <property type="entry name" value="PHOSPHOPANTETHEINE"/>
    <property type="match status" value="1"/>
</dbReference>
<feature type="active site" description="Proton donor; for dehydratase activity" evidence="6">
    <location>
        <position position="1567"/>
    </location>
</feature>
<dbReference type="InterPro" id="IPR014030">
    <property type="entry name" value="Ketoacyl_synth_N"/>
</dbReference>
<dbReference type="Pfam" id="PF02801">
    <property type="entry name" value="Ketoacyl-synt_C"/>
    <property type="match status" value="1"/>
</dbReference>
<evidence type="ECO:0000259" key="9">
    <source>
        <dbReference type="PROSITE" id="PS52019"/>
    </source>
</evidence>
<dbReference type="RefSeq" id="WP_086111183.1">
    <property type="nucleotide sequence ID" value="NZ_CAWNHF010000112.1"/>
</dbReference>
<evidence type="ECO:0000313" key="10">
    <source>
        <dbReference type="EMBL" id="OTA21556.1"/>
    </source>
</evidence>
<dbReference type="SMART" id="SM00827">
    <property type="entry name" value="PKS_AT"/>
    <property type="match status" value="1"/>
</dbReference>
<dbReference type="PROSITE" id="PS52004">
    <property type="entry name" value="KS3_2"/>
    <property type="match status" value="1"/>
</dbReference>
<dbReference type="SUPFAM" id="SSF53901">
    <property type="entry name" value="Thiolase-like"/>
    <property type="match status" value="1"/>
</dbReference>
<dbReference type="Gene3D" id="3.40.50.720">
    <property type="entry name" value="NAD(P)-binding Rossmann-like Domain"/>
    <property type="match status" value="1"/>
</dbReference>
<name>A0A1Y2SUK1_9GAMM</name>
<evidence type="ECO:0000259" key="7">
    <source>
        <dbReference type="PROSITE" id="PS50075"/>
    </source>
</evidence>
<dbReference type="InterPro" id="IPR036291">
    <property type="entry name" value="NAD(P)-bd_dom_sf"/>
</dbReference>
<dbReference type="InterPro" id="IPR042104">
    <property type="entry name" value="PKS_dehydratase_sf"/>
</dbReference>
<dbReference type="GO" id="GO:0031177">
    <property type="term" value="F:phosphopantetheine binding"/>
    <property type="evidence" value="ECO:0007669"/>
    <property type="project" value="InterPro"/>
</dbReference>
<dbReference type="Pfam" id="PF14765">
    <property type="entry name" value="PS-DH"/>
    <property type="match status" value="1"/>
</dbReference>
<dbReference type="PANTHER" id="PTHR43775">
    <property type="entry name" value="FATTY ACID SYNTHASE"/>
    <property type="match status" value="1"/>
</dbReference>
<evidence type="ECO:0000256" key="3">
    <source>
        <dbReference type="ARBA" id="ARBA00022450"/>
    </source>
</evidence>
<dbReference type="InterPro" id="IPR050091">
    <property type="entry name" value="PKS_NRPS_Biosynth_Enz"/>
</dbReference>
<dbReference type="PROSITE" id="PS00606">
    <property type="entry name" value="KS3_1"/>
    <property type="match status" value="1"/>
</dbReference>
<dbReference type="InterPro" id="IPR006162">
    <property type="entry name" value="Ppantetheine_attach_site"/>
</dbReference>
<dbReference type="Gene3D" id="3.30.70.3290">
    <property type="match status" value="1"/>
</dbReference>